<feature type="signal peptide" evidence="1">
    <location>
        <begin position="1"/>
        <end position="27"/>
    </location>
</feature>
<evidence type="ECO:0008006" key="4">
    <source>
        <dbReference type="Google" id="ProtNLM"/>
    </source>
</evidence>
<keyword evidence="1" id="KW-0732">Signal</keyword>
<dbReference type="AlphaFoldDB" id="A0A6F8VCZ3"/>
<organism evidence="2 3">
    <name type="scientific">Sulfurimicrobium lacus</name>
    <dbReference type="NCBI Taxonomy" id="2715678"/>
    <lineage>
        <taxon>Bacteria</taxon>
        <taxon>Pseudomonadati</taxon>
        <taxon>Pseudomonadota</taxon>
        <taxon>Betaproteobacteria</taxon>
        <taxon>Nitrosomonadales</taxon>
        <taxon>Sulfuricellaceae</taxon>
        <taxon>Sulfurimicrobium</taxon>
    </lineage>
</organism>
<dbReference type="RefSeq" id="WP_173065802.1">
    <property type="nucleotide sequence ID" value="NZ_AP022853.1"/>
</dbReference>
<keyword evidence="3" id="KW-1185">Reference proteome</keyword>
<gene>
    <name evidence="2" type="ORF">SKTS_25790</name>
</gene>
<dbReference type="Proteomes" id="UP000502260">
    <property type="component" value="Chromosome"/>
</dbReference>
<evidence type="ECO:0000313" key="3">
    <source>
        <dbReference type="Proteomes" id="UP000502260"/>
    </source>
</evidence>
<feature type="chain" id="PRO_5026199885" description="DnrO protein" evidence="1">
    <location>
        <begin position="28"/>
        <end position="164"/>
    </location>
</feature>
<proteinExistence type="predicted"/>
<sequence length="164" mass="17650">MHTQWKRLTVTLSAAALLCLGTQPALSHDHEHSHEAAGPARLALDNGHKWATDDSLRQGMTRIRDALNAELPAIHAGKATAEQYRALAQKTDGQIAFLFQNCKLKPEADAMLHVVLADIIAGANAMMGQDGGKAREGAEKIARALDNYGAYFAHPGWNGVKPAH</sequence>
<evidence type="ECO:0000256" key="1">
    <source>
        <dbReference type="SAM" id="SignalP"/>
    </source>
</evidence>
<dbReference type="EMBL" id="AP022853">
    <property type="protein sequence ID" value="BCB27693.1"/>
    <property type="molecule type" value="Genomic_DNA"/>
</dbReference>
<name>A0A6F8VCZ3_9PROT</name>
<evidence type="ECO:0000313" key="2">
    <source>
        <dbReference type="EMBL" id="BCB27693.1"/>
    </source>
</evidence>
<protein>
    <recommendedName>
        <fullName evidence="4">DnrO protein</fullName>
    </recommendedName>
</protein>
<accession>A0A6F8VCZ3</accession>
<reference evidence="3" key="1">
    <citation type="submission" date="2020-03" db="EMBL/GenBank/DDBJ databases">
        <title>Complete genome sequence of sulfur-oxidizing bacterium skT11.</title>
        <authorList>
            <person name="Kanda M."/>
            <person name="Kojima H."/>
            <person name="Fukui M."/>
        </authorList>
    </citation>
    <scope>NUCLEOTIDE SEQUENCE [LARGE SCALE GENOMIC DNA]</scope>
    <source>
        <strain evidence="3">skT11</strain>
    </source>
</reference>
<dbReference type="KEGG" id="slac:SKTS_25790"/>